<dbReference type="SUPFAM" id="SSF52540">
    <property type="entry name" value="P-loop containing nucleoside triphosphate hydrolases"/>
    <property type="match status" value="1"/>
</dbReference>
<dbReference type="InParanoid" id="A9UNM1"/>
<keyword evidence="3" id="KW-1185">Reference proteome</keyword>
<feature type="region of interest" description="Disordered" evidence="1">
    <location>
        <begin position="1297"/>
        <end position="1329"/>
    </location>
</feature>
<feature type="compositionally biased region" description="Low complexity" evidence="1">
    <location>
        <begin position="160"/>
        <end position="185"/>
    </location>
</feature>
<reference evidence="2 3" key="1">
    <citation type="journal article" date="2008" name="Nature">
        <title>The genome of the choanoflagellate Monosiga brevicollis and the origin of metazoans.</title>
        <authorList>
            <consortium name="JGI Sequencing"/>
            <person name="King N."/>
            <person name="Westbrook M.J."/>
            <person name="Young S.L."/>
            <person name="Kuo A."/>
            <person name="Abedin M."/>
            <person name="Chapman J."/>
            <person name="Fairclough S."/>
            <person name="Hellsten U."/>
            <person name="Isogai Y."/>
            <person name="Letunic I."/>
            <person name="Marr M."/>
            <person name="Pincus D."/>
            <person name="Putnam N."/>
            <person name="Rokas A."/>
            <person name="Wright K.J."/>
            <person name="Zuzow R."/>
            <person name="Dirks W."/>
            <person name="Good M."/>
            <person name="Goodstein D."/>
            <person name="Lemons D."/>
            <person name="Li W."/>
            <person name="Lyons J.B."/>
            <person name="Morris A."/>
            <person name="Nichols S."/>
            <person name="Richter D.J."/>
            <person name="Salamov A."/>
            <person name="Bork P."/>
            <person name="Lim W.A."/>
            <person name="Manning G."/>
            <person name="Miller W.T."/>
            <person name="McGinnis W."/>
            <person name="Shapiro H."/>
            <person name="Tjian R."/>
            <person name="Grigoriev I.V."/>
            <person name="Rokhsar D."/>
        </authorList>
    </citation>
    <scope>NUCLEOTIDE SEQUENCE [LARGE SCALE GENOMIC DNA]</scope>
    <source>
        <strain evidence="3">MX1 / ATCC 50154</strain>
    </source>
</reference>
<gene>
    <name evidence="2" type="ORF">MONBRDRAFT_5500</name>
</gene>
<feature type="compositionally biased region" description="Low complexity" evidence="1">
    <location>
        <begin position="1612"/>
        <end position="1624"/>
    </location>
</feature>
<protein>
    <submittedName>
        <fullName evidence="2">Uncharacterized protein</fullName>
    </submittedName>
</protein>
<dbReference type="InterPro" id="IPR027417">
    <property type="entry name" value="P-loop_NTPase"/>
</dbReference>
<evidence type="ECO:0000256" key="1">
    <source>
        <dbReference type="SAM" id="MobiDB-lite"/>
    </source>
</evidence>
<accession>A9UNM1</accession>
<dbReference type="GO" id="GO:0006412">
    <property type="term" value="P:translation"/>
    <property type="evidence" value="ECO:0000318"/>
    <property type="project" value="GO_Central"/>
</dbReference>
<name>A9UNM1_MONBE</name>
<feature type="compositionally biased region" description="Basic and acidic residues" evidence="1">
    <location>
        <begin position="1313"/>
        <end position="1325"/>
    </location>
</feature>
<proteinExistence type="predicted"/>
<dbReference type="GO" id="GO:0003735">
    <property type="term" value="F:structural constituent of ribosome"/>
    <property type="evidence" value="ECO:0000318"/>
    <property type="project" value="GO_Central"/>
</dbReference>
<dbReference type="InterPro" id="IPR000851">
    <property type="entry name" value="Ribosomal_uS5"/>
</dbReference>
<evidence type="ECO:0000313" key="2">
    <source>
        <dbReference type="EMBL" id="EDQ92723.1"/>
    </source>
</evidence>
<dbReference type="EMBL" id="CH991543">
    <property type="protein sequence ID" value="EDQ92723.1"/>
    <property type="molecule type" value="Genomic_DNA"/>
</dbReference>
<sequence length="1709" mass="187910">MPWPAMVNNDDVQQLSTPSFPFKKEPHRLRLRARRRHHRSFHALRPPPGVPLPINLGNTLFRNAIIKALKEHPIPNVKPPQSSTLQRLAEHLHEKHWTRFPNAKSIKQIRSIGAAKLKPFHEQTWFVFERVNEEIRYDPPSNAALATPRLRTGARRRASSRAPANGEPASSTTSPSEPITGPGSSANVEDSAETSDPPLHPEATSDIMPSSQPQPSPQQQQQQPLHDGAQAEPEPGDASPMQLLMAFHEHQVQTNRTLDFELCHHARLPCAGSYRTPLASLYLLEGAQILYWNPLVAPTPLNCHECGTQLSALPASCPRSANWSKLFPIEHEGAEPRFASFRVVRCPNDDCALRLKKKGQKSAQSFHSGLEAVLEAMPTSLASMFELHIGSRNPKAFYSMPFYTRVFESLCGSTTLLSLEEECNRQASVRMTLLDTCYCSHVLEFRKRAVQVTDIADVNIPGLPSKRPFPKPREVVANLKVEPLAAVHERWKDDKNHYQMFTSTYRRTLGRLRTTLGDQIMPQLLQSSAIMLASSADVLAMDHTFKLLKHVRGTGYNAVATIRSNTSGAALAVMVPTTAIGHLSHTLSGISHLQQALSKKALQQLKVKIDSETVLFEHLNADERFAFELLAHYGITQSSKEGRLSWRPSAPQDWIEQLAAPDSQAIYVDNCCTVREQLLAALPSLARQFQTPQDARQYEPVSSRIVHIRVLESERLRTASGASPEARDEAGQETTQMPAEESTSMTDETDSEDQFLASQAGSRSFRKTSKAFTPALAFRHSAEWAPPTQFYGGEKEYETLYAILNEPFVIDAYGDTQSNGLVALTIAGRLPENHGNVVVVLDTFGVASKDFEAIPILKAIKAAAQDPQSRIFSCRTARTADLMAQVEVSFRHLQKADELAMAKLKLVRPANTNHKAWIRKLANAALEQLFGSSHLQLPYSRDFDRQESDHLSVARRRALAAKATLHHIIAHVASEGSVQLDVDDIKTRLDQQQNEDDRAPPQQMMASSGVLLDVFHVTGSSSGAVVRKLRGPVDLSNRLLGWAEWVNACPEDKNQSLVEPWSESGGLNKCVEDIIDAHVKTGCLSDPDVLLEKLYRKLPETASKRPRFRCARGSSGNESLHQRLAAAIPIGTRDPSAAGALVAVLFRIAYDAGIEAGLYTNEGHHYVALSARRNEIYRRLFKDQPDPARLPPWDVTMPVPLELFHPMQPTLGATTDQVKDVNLGIDQQEYEMAMQQFQDTCSRIADARLRRNGESPQQPMPVPHPSDTQQTHSDPSPPSASPPATAILPAAISHPVEHSEHANSAPLGEVSESETHDAAGEHSESEQDVLLSDPAPPIAANVLDAQRKVLLKTSGHRQLLACPFGLCKCKGPRLDRKAWVNHVLREHPYDEQATDLVKQVLEAKLVAQCNKCHLFFEAAGISQHRSRCGANLKRATEALFHAAGHDLLEIMRGAWPQHCLSTGVDLLTIRHVLWYGNGYNVYTLAQAFGRAGRDKQGGTAELWLPVRRGPAPGMENFVEGNACRSWALGKLLDPRAATCFAAGQPLCDVCAGTAQRLEPARAARQQRAAQALSVGHVEAEPEAMAEEEDVLSEPPAARLEEEESIGPESALDVTSASSVDTVASPGTGAVAAQSSRSTPRAQDTAVMATNAGPMTDAAVPRIQTSAAWIDEADTASIGASSGVASSRSKTSSIEWHAHRYRCRYCYHSL</sequence>
<feature type="region of interest" description="Disordered" evidence="1">
    <location>
        <begin position="1"/>
        <end position="22"/>
    </location>
</feature>
<feature type="compositionally biased region" description="Low complexity" evidence="1">
    <location>
        <begin position="209"/>
        <end position="224"/>
    </location>
</feature>
<feature type="region of interest" description="Disordered" evidence="1">
    <location>
        <begin position="1252"/>
        <end position="1285"/>
    </location>
</feature>
<dbReference type="Proteomes" id="UP000001357">
    <property type="component" value="Unassembled WGS sequence"/>
</dbReference>
<feature type="compositionally biased region" description="Polar residues" evidence="1">
    <location>
        <begin position="1632"/>
        <end position="1641"/>
    </location>
</feature>
<feature type="region of interest" description="Disordered" evidence="1">
    <location>
        <begin position="717"/>
        <end position="762"/>
    </location>
</feature>
<organism evidence="2 3">
    <name type="scientific">Monosiga brevicollis</name>
    <name type="common">Choanoflagellate</name>
    <dbReference type="NCBI Taxonomy" id="81824"/>
    <lineage>
        <taxon>Eukaryota</taxon>
        <taxon>Choanoflagellata</taxon>
        <taxon>Craspedida</taxon>
        <taxon>Salpingoecidae</taxon>
        <taxon>Monosiga</taxon>
    </lineage>
</organism>
<feature type="region of interest" description="Disordered" evidence="1">
    <location>
        <begin position="140"/>
        <end position="239"/>
    </location>
</feature>
<feature type="compositionally biased region" description="Polar residues" evidence="1">
    <location>
        <begin position="10"/>
        <end position="19"/>
    </location>
</feature>
<dbReference type="RefSeq" id="XP_001742485.1">
    <property type="nucleotide sequence ID" value="XM_001742433.1"/>
</dbReference>
<feature type="compositionally biased region" description="Acidic residues" evidence="1">
    <location>
        <begin position="1580"/>
        <end position="1591"/>
    </location>
</feature>
<dbReference type="PANTHER" id="PTHR13718">
    <property type="entry name" value="RIBOSOMAL S SUBUNIT"/>
    <property type="match status" value="1"/>
</dbReference>
<feature type="compositionally biased region" description="Polar residues" evidence="1">
    <location>
        <begin position="732"/>
        <end position="746"/>
    </location>
</feature>
<dbReference type="PANTHER" id="PTHR13718:SF114">
    <property type="entry name" value="SMALL RIBOSOMAL SUBUNIT PROTEIN US5C"/>
    <property type="match status" value="1"/>
</dbReference>
<feature type="region of interest" description="Disordered" evidence="1">
    <location>
        <begin position="1573"/>
        <end position="1641"/>
    </location>
</feature>
<evidence type="ECO:0000313" key="3">
    <source>
        <dbReference type="Proteomes" id="UP000001357"/>
    </source>
</evidence>
<dbReference type="KEGG" id="mbr:MONBRDRAFT_5500"/>
<dbReference type="Gene3D" id="3.40.50.300">
    <property type="entry name" value="P-loop containing nucleotide triphosphate hydrolases"/>
    <property type="match status" value="1"/>
</dbReference>
<dbReference type="GO" id="GO:0003723">
    <property type="term" value="F:RNA binding"/>
    <property type="evidence" value="ECO:0007669"/>
    <property type="project" value="InterPro"/>
</dbReference>
<dbReference type="STRING" id="81824.A9UNM1"/>
<dbReference type="GO" id="GO:0005763">
    <property type="term" value="C:mitochondrial small ribosomal subunit"/>
    <property type="evidence" value="ECO:0000318"/>
    <property type="project" value="GO_Central"/>
</dbReference>
<dbReference type="GeneID" id="5887945"/>